<dbReference type="AlphaFoldDB" id="A0A5S9NAY6"/>
<dbReference type="EC" id="4.2.1.80" evidence="3"/>
<evidence type="ECO:0000313" key="5">
    <source>
        <dbReference type="Proteomes" id="UP000439591"/>
    </source>
</evidence>
<dbReference type="Proteomes" id="UP000439591">
    <property type="component" value="Unassembled WGS sequence"/>
</dbReference>
<protein>
    <submittedName>
        <fullName evidence="3">2-keto-4-pentenoate hydratase</fullName>
        <ecNumber evidence="3">4.2.1.80</ecNumber>
    </submittedName>
</protein>
<keyword evidence="4" id="KW-1185">Reference proteome</keyword>
<feature type="chain" id="PRO_5036150389" evidence="1">
    <location>
        <begin position="33"/>
        <end position="285"/>
    </location>
</feature>
<dbReference type="SUPFAM" id="SSF56529">
    <property type="entry name" value="FAH"/>
    <property type="match status" value="1"/>
</dbReference>
<evidence type="ECO:0000256" key="1">
    <source>
        <dbReference type="SAM" id="SignalP"/>
    </source>
</evidence>
<name>A0A5S9NAY6_9GAMM</name>
<evidence type="ECO:0000313" key="4">
    <source>
        <dbReference type="Proteomes" id="UP000435877"/>
    </source>
</evidence>
<organism evidence="3 4">
    <name type="scientific">Zhongshania aliphaticivorans</name>
    <dbReference type="NCBI Taxonomy" id="1470434"/>
    <lineage>
        <taxon>Bacteria</taxon>
        <taxon>Pseudomonadati</taxon>
        <taxon>Pseudomonadota</taxon>
        <taxon>Gammaproteobacteria</taxon>
        <taxon>Cellvibrionales</taxon>
        <taxon>Spongiibacteraceae</taxon>
        <taxon>Zhongshania</taxon>
    </lineage>
</organism>
<dbReference type="Proteomes" id="UP000435877">
    <property type="component" value="Unassembled WGS sequence"/>
</dbReference>
<evidence type="ECO:0000313" key="3">
    <source>
        <dbReference type="EMBL" id="CAA0086278.1"/>
    </source>
</evidence>
<dbReference type="GO" id="GO:0005737">
    <property type="term" value="C:cytoplasm"/>
    <property type="evidence" value="ECO:0007669"/>
    <property type="project" value="TreeGrafter"/>
</dbReference>
<dbReference type="InterPro" id="IPR050772">
    <property type="entry name" value="Hydratase-Decarb/MhpD_sf"/>
</dbReference>
<dbReference type="EMBL" id="CACSIM010000001">
    <property type="protein sequence ID" value="CAA0079130.1"/>
    <property type="molecule type" value="Genomic_DNA"/>
</dbReference>
<gene>
    <name evidence="3" type="primary">mhpD_1</name>
    <name evidence="3" type="ORF">IHBHHGIJ_01004</name>
    <name evidence="2" type="ORF">KFEGEMFD_00147</name>
</gene>
<accession>A0A5S9NAY6</accession>
<dbReference type="PANTHER" id="PTHR30143:SF0">
    <property type="entry name" value="2-KETO-4-PENTENOATE HYDRATASE"/>
    <property type="match status" value="1"/>
</dbReference>
<proteinExistence type="predicted"/>
<dbReference type="EMBL" id="CACSIK010000001">
    <property type="protein sequence ID" value="CAA0086278.1"/>
    <property type="molecule type" value="Genomic_DNA"/>
</dbReference>
<keyword evidence="1" id="KW-0732">Signal</keyword>
<dbReference type="InterPro" id="IPR036663">
    <property type="entry name" value="Fumarylacetoacetase_C_sf"/>
</dbReference>
<feature type="signal peptide" evidence="1">
    <location>
        <begin position="1"/>
        <end position="32"/>
    </location>
</feature>
<dbReference type="Gene3D" id="3.90.850.10">
    <property type="entry name" value="Fumarylacetoacetase-like, C-terminal domain"/>
    <property type="match status" value="1"/>
</dbReference>
<reference evidence="4 5" key="1">
    <citation type="submission" date="2019-11" db="EMBL/GenBank/DDBJ databases">
        <authorList>
            <person name="Holert J."/>
        </authorList>
    </citation>
    <scope>NUCLEOTIDE SEQUENCE [LARGE SCALE GENOMIC DNA]</scope>
    <source>
        <strain evidence="2">BC3_2A</strain>
        <strain evidence="3">SB11_1A</strain>
    </source>
</reference>
<evidence type="ECO:0000313" key="2">
    <source>
        <dbReference type="EMBL" id="CAA0079130.1"/>
    </source>
</evidence>
<dbReference type="GO" id="GO:0008684">
    <property type="term" value="F:2-oxopent-4-enoate hydratase activity"/>
    <property type="evidence" value="ECO:0007669"/>
    <property type="project" value="UniProtKB-EC"/>
</dbReference>
<sequence>MVNNVRQIVNIKNNILALCLLGLCSLSFSDTANLDGRHLNADEESNNEEVYDAASLKREQWRGAYQSQKLSLDKTLGGRIPEGFKAGLTTLDSQRQFRSDRAIMGTLMPGAGLDFNQTVKRSTFKNGMVEVELAYRLKRVLKEPVADVASLKRLVDVVAPAVELPDLNFNIEGAPTVFDIVRANVAAHRFVVGSPTSISSLDVDTITVGLHIDDQPIFSAQSNAVIGGQWQMLLELINDRIDQGWIIYPDQWLLTGALGKMHPLSAGRYYVYFGELGELSFLIEP</sequence>
<keyword evidence="3" id="KW-0456">Lyase</keyword>
<dbReference type="PANTHER" id="PTHR30143">
    <property type="entry name" value="ACID HYDRATASE"/>
    <property type="match status" value="1"/>
</dbReference>